<proteinExistence type="predicted"/>
<dbReference type="Proteomes" id="UP000474061">
    <property type="component" value="Unassembled WGS sequence"/>
</dbReference>
<comment type="caution">
    <text evidence="1">The sequence shown here is derived from an EMBL/GenBank/DDBJ whole genome shotgun (WGS) entry which is preliminary data.</text>
</comment>
<accession>A0A9Q4MFC6</accession>
<evidence type="ECO:0000313" key="2">
    <source>
        <dbReference type="Proteomes" id="UP000474061"/>
    </source>
</evidence>
<dbReference type="AlphaFoldDB" id="A0A9Q4MFC6"/>
<sequence>QPAKVRNNDKAYAYAGDDFHDDDIPF</sequence>
<gene>
    <name evidence="1" type="ORF">FG476_00935</name>
</gene>
<dbReference type="GO" id="GO:0003677">
    <property type="term" value="F:DNA binding"/>
    <property type="evidence" value="ECO:0007669"/>
    <property type="project" value="UniProtKB-KW"/>
</dbReference>
<reference evidence="1" key="1">
    <citation type="submission" date="2019-05" db="EMBL/GenBank/DDBJ databases">
        <authorList>
            <person name="Castillo A."/>
            <person name="Giampetruzzi A."/>
            <person name="Landa B."/>
            <person name="Saponari M."/>
            <person name="Almeida R.P.P."/>
            <person name="Moralejo E."/>
            <person name="Marco-Noales E."/>
            <person name="Velasco-Amo M.P."/>
            <person name="Roman-Ecija M."/>
            <person name="Navarro I."/>
            <person name="Monterde A."/>
            <person name="Barbe S."/>
        </authorList>
    </citation>
    <scope>NUCLEOTIDE SEQUENCE</scope>
    <source>
        <strain evidence="1">XYL1981</strain>
    </source>
</reference>
<name>A0A9Q4MFC6_XYLFS</name>
<organism evidence="1 2">
    <name type="scientific">Xylella fastidiosa subsp. multiplex</name>
    <dbReference type="NCBI Taxonomy" id="644357"/>
    <lineage>
        <taxon>Bacteria</taxon>
        <taxon>Pseudomonadati</taxon>
        <taxon>Pseudomonadota</taxon>
        <taxon>Gammaproteobacteria</taxon>
        <taxon>Lysobacterales</taxon>
        <taxon>Lysobacteraceae</taxon>
        <taxon>Xylella</taxon>
    </lineage>
</organism>
<evidence type="ECO:0000313" key="1">
    <source>
        <dbReference type="EMBL" id="MRU22712.1"/>
    </source>
</evidence>
<feature type="non-terminal residue" evidence="1">
    <location>
        <position position="1"/>
    </location>
</feature>
<reference evidence="1" key="2">
    <citation type="journal article" date="2020" name="Appl. Environ. Microbiol.">
        <title>Multiple intercontinental introductions associated with the emergence of a plant pathogen in Europe.</title>
        <authorList>
            <person name="Landa B.B."/>
            <person name="Castillo A.I."/>
            <person name="Giampetruzzi A."/>
            <person name="Kahn A."/>
            <person name="Roman-Ecija M."/>
            <person name="Velasco-Amo M.P."/>
            <person name="Navas-Cortes J.A."/>
            <person name="Marco-Noales E."/>
            <person name="Barbe S."/>
            <person name="Moralejo E."/>
            <person name="Coletta-Filho H.D."/>
            <person name="Saldarelli P."/>
            <person name="Saponari M."/>
            <person name="Almeida R.P.P."/>
        </authorList>
    </citation>
    <scope>NUCLEOTIDE SEQUENCE</scope>
    <source>
        <strain evidence="1">XYL1981</strain>
    </source>
</reference>
<keyword evidence="1" id="KW-0238">DNA-binding</keyword>
<dbReference type="EMBL" id="VDCJ01000213">
    <property type="protein sequence ID" value="MRU22712.1"/>
    <property type="molecule type" value="Genomic_DNA"/>
</dbReference>
<protein>
    <submittedName>
        <fullName evidence="1">Single-stranded DNA-binding protein</fullName>
    </submittedName>
</protein>